<dbReference type="PATRIC" id="fig|1246995.3.peg.7829"/>
<sequence length="161" mass="16762">MDRSKFAVGTAAMLTALLLAAASGTPSASAGETMTITGTRDKAHGYNQQTFGIAMGGKAPKGLYPGVVREMKLTLRNPYDFALSVKSLEGKVVSTSKRKCKPTASNLVAGDYSGKLPLVVPPRGKVDAKTIPLFMPPNASAACQGAVFTIELTGTATKARR</sequence>
<dbReference type="eggNOG" id="ENOG50327ET">
    <property type="taxonomic scope" value="Bacteria"/>
</dbReference>
<dbReference type="HOGENOM" id="CLU_1640168_0_0_11"/>
<evidence type="ECO:0000256" key="1">
    <source>
        <dbReference type="SAM" id="SignalP"/>
    </source>
</evidence>
<dbReference type="EMBL" id="CP006272">
    <property type="protein sequence ID" value="AGZ45993.1"/>
    <property type="molecule type" value="Genomic_DNA"/>
</dbReference>
<name>U5W9W3_9ACTN</name>
<dbReference type="Proteomes" id="UP000017746">
    <property type="component" value="Chromosome"/>
</dbReference>
<dbReference type="AlphaFoldDB" id="U5W9W3"/>
<evidence type="ECO:0000313" key="3">
    <source>
        <dbReference type="Proteomes" id="UP000017746"/>
    </source>
</evidence>
<reference evidence="2 3" key="1">
    <citation type="journal article" date="2014" name="J. Biotechnol.">
        <title>Complete genome sequence of the actinobacterium Actinoplanes friuliensis HAG 010964, producer of the lipopeptide antibiotic friulimycin.</title>
        <authorList>
            <person name="Ruckert C."/>
            <person name="Szczepanowski R."/>
            <person name="Albersmeier A."/>
            <person name="Goesmann A."/>
            <person name="Fischer N."/>
            <person name="Steinkamper A."/>
            <person name="Puhler A."/>
            <person name="Biener R."/>
            <person name="Schwartz D."/>
            <person name="Kalinowski J."/>
        </authorList>
    </citation>
    <scope>NUCLEOTIDE SEQUENCE [LARGE SCALE GENOMIC DNA]</scope>
    <source>
        <strain evidence="2 3">DSM 7358</strain>
    </source>
</reference>
<dbReference type="KEGG" id="afs:AFR_38695"/>
<feature type="chain" id="PRO_5004665701" evidence="1">
    <location>
        <begin position="31"/>
        <end position="161"/>
    </location>
</feature>
<evidence type="ECO:0000313" key="2">
    <source>
        <dbReference type="EMBL" id="AGZ45993.1"/>
    </source>
</evidence>
<feature type="signal peptide" evidence="1">
    <location>
        <begin position="1"/>
        <end position="30"/>
    </location>
</feature>
<dbReference type="RefSeq" id="WP_023562327.1">
    <property type="nucleotide sequence ID" value="NC_022657.1"/>
</dbReference>
<organism evidence="2 3">
    <name type="scientific">Actinoplanes friuliensis DSM 7358</name>
    <dbReference type="NCBI Taxonomy" id="1246995"/>
    <lineage>
        <taxon>Bacteria</taxon>
        <taxon>Bacillati</taxon>
        <taxon>Actinomycetota</taxon>
        <taxon>Actinomycetes</taxon>
        <taxon>Micromonosporales</taxon>
        <taxon>Micromonosporaceae</taxon>
        <taxon>Actinoplanes</taxon>
    </lineage>
</organism>
<accession>U5W9W3</accession>
<keyword evidence="1" id="KW-0732">Signal</keyword>
<proteinExistence type="predicted"/>
<protein>
    <submittedName>
        <fullName evidence="2">Uncharacterized protein</fullName>
    </submittedName>
</protein>
<dbReference type="OrthoDB" id="3296747at2"/>
<keyword evidence="3" id="KW-1185">Reference proteome</keyword>
<gene>
    <name evidence="2" type="ORF">AFR_38695</name>
</gene>